<accession>A0AAV7LNW1</accession>
<dbReference type="EMBL" id="JANPWB010000015">
    <property type="protein sequence ID" value="KAJ1093255.1"/>
    <property type="molecule type" value="Genomic_DNA"/>
</dbReference>
<sequence length="97" mass="10646">MMENEGLTFPCGLCQDGGRHLETTVKRPEVGERAGSEPAGWRAPTRTSEEATEESRPASQQRITLQLPVEPRSHGGEALWSHNKPAKIIAVAQENEI</sequence>
<evidence type="ECO:0000313" key="3">
    <source>
        <dbReference type="Proteomes" id="UP001066276"/>
    </source>
</evidence>
<feature type="region of interest" description="Disordered" evidence="1">
    <location>
        <begin position="24"/>
        <end position="63"/>
    </location>
</feature>
<evidence type="ECO:0000313" key="2">
    <source>
        <dbReference type="EMBL" id="KAJ1093255.1"/>
    </source>
</evidence>
<feature type="compositionally biased region" description="Basic and acidic residues" evidence="1">
    <location>
        <begin position="47"/>
        <end position="56"/>
    </location>
</feature>
<comment type="caution">
    <text evidence="2">The sequence shown here is derived from an EMBL/GenBank/DDBJ whole genome shotgun (WGS) entry which is preliminary data.</text>
</comment>
<reference evidence="2" key="1">
    <citation type="journal article" date="2022" name="bioRxiv">
        <title>Sequencing and chromosome-scale assembly of the giantPleurodeles waltlgenome.</title>
        <authorList>
            <person name="Brown T."/>
            <person name="Elewa A."/>
            <person name="Iarovenko S."/>
            <person name="Subramanian E."/>
            <person name="Araus A.J."/>
            <person name="Petzold A."/>
            <person name="Susuki M."/>
            <person name="Suzuki K.-i.T."/>
            <person name="Hayashi T."/>
            <person name="Toyoda A."/>
            <person name="Oliveira C."/>
            <person name="Osipova E."/>
            <person name="Leigh N.D."/>
            <person name="Simon A."/>
            <person name="Yun M.H."/>
        </authorList>
    </citation>
    <scope>NUCLEOTIDE SEQUENCE</scope>
    <source>
        <strain evidence="2">20211129_DDA</strain>
        <tissue evidence="2">Liver</tissue>
    </source>
</reference>
<proteinExistence type="predicted"/>
<gene>
    <name evidence="2" type="ORF">NDU88_006360</name>
</gene>
<organism evidence="2 3">
    <name type="scientific">Pleurodeles waltl</name>
    <name type="common">Iberian ribbed newt</name>
    <dbReference type="NCBI Taxonomy" id="8319"/>
    <lineage>
        <taxon>Eukaryota</taxon>
        <taxon>Metazoa</taxon>
        <taxon>Chordata</taxon>
        <taxon>Craniata</taxon>
        <taxon>Vertebrata</taxon>
        <taxon>Euteleostomi</taxon>
        <taxon>Amphibia</taxon>
        <taxon>Batrachia</taxon>
        <taxon>Caudata</taxon>
        <taxon>Salamandroidea</taxon>
        <taxon>Salamandridae</taxon>
        <taxon>Pleurodelinae</taxon>
        <taxon>Pleurodeles</taxon>
    </lineage>
</organism>
<feature type="compositionally biased region" description="Basic and acidic residues" evidence="1">
    <location>
        <begin position="24"/>
        <end position="35"/>
    </location>
</feature>
<evidence type="ECO:0000256" key="1">
    <source>
        <dbReference type="SAM" id="MobiDB-lite"/>
    </source>
</evidence>
<protein>
    <submittedName>
        <fullName evidence="2">Uncharacterized protein</fullName>
    </submittedName>
</protein>
<dbReference type="Proteomes" id="UP001066276">
    <property type="component" value="Chromosome 11"/>
</dbReference>
<name>A0AAV7LNW1_PLEWA</name>
<dbReference type="AlphaFoldDB" id="A0AAV7LNW1"/>
<keyword evidence="3" id="KW-1185">Reference proteome</keyword>